<dbReference type="PROSITE" id="PS50109">
    <property type="entry name" value="HIS_KIN"/>
    <property type="match status" value="1"/>
</dbReference>
<feature type="domain" description="Histidine kinase" evidence="7">
    <location>
        <begin position="1"/>
        <end position="176"/>
    </location>
</feature>
<dbReference type="Pfam" id="PF02518">
    <property type="entry name" value="HATPase_c"/>
    <property type="match status" value="1"/>
</dbReference>
<reference evidence="8 9" key="1">
    <citation type="submission" date="2015-12" db="EMBL/GenBank/DDBJ databases">
        <authorList>
            <person name="Bansal K."/>
            <person name="Midha S."/>
            <person name="Patil P.B."/>
        </authorList>
    </citation>
    <scope>NUCLEOTIDE SEQUENCE [LARGE SCALE GENOMIC DNA]</scope>
    <source>
        <strain evidence="8 9">LMG558</strain>
    </source>
</reference>
<evidence type="ECO:0000313" key="8">
    <source>
        <dbReference type="EMBL" id="OOX12961.1"/>
    </source>
</evidence>
<evidence type="ECO:0000259" key="7">
    <source>
        <dbReference type="PROSITE" id="PS50109"/>
    </source>
</evidence>
<keyword evidence="5" id="KW-0418">Kinase</keyword>
<gene>
    <name evidence="8" type="ORF">Xcaj_09255</name>
</gene>
<dbReference type="InterPro" id="IPR005467">
    <property type="entry name" value="His_kinase_dom"/>
</dbReference>
<keyword evidence="3" id="KW-0597">Phosphoprotein</keyword>
<keyword evidence="6" id="KW-0902">Two-component regulatory system</keyword>
<dbReference type="PRINTS" id="PR00344">
    <property type="entry name" value="BCTRLSENSOR"/>
</dbReference>
<organism evidence="8 9">
    <name type="scientific">Xanthomonas axonopodis pv. cajani</name>
    <dbReference type="NCBI Taxonomy" id="487827"/>
    <lineage>
        <taxon>Bacteria</taxon>
        <taxon>Pseudomonadati</taxon>
        <taxon>Pseudomonadota</taxon>
        <taxon>Gammaproteobacteria</taxon>
        <taxon>Lysobacterales</taxon>
        <taxon>Lysobacteraceae</taxon>
        <taxon>Xanthomonas</taxon>
    </lineage>
</organism>
<sequence>MAQSHELQELFSAILRISEIETLQVRRRFELLSLDALVLDVIESYLPDAEISGHILVHDVAEAIRIEGDRRLLHQLLSNAFDNALRHTPSGTRICVGLAQRQGRVTLAIQDDGPGVSQDEIPHLLKRFHRSEKSRHVAGNGLGLALVSAISTAHWAQVYITSSQGFRLEVVFPSGASDRVRIAAYVGRASQHQRGLSRSARRARRNRSCCPRRHRVRGCQTHYPHDSRGSLSSEAPRELLVAINKQSAE</sequence>
<comment type="catalytic activity">
    <reaction evidence="1">
        <text>ATP + protein L-histidine = ADP + protein N-phospho-L-histidine.</text>
        <dbReference type="EC" id="2.7.13.3"/>
    </reaction>
</comment>
<evidence type="ECO:0000313" key="9">
    <source>
        <dbReference type="Proteomes" id="UP000191089"/>
    </source>
</evidence>
<dbReference type="PANTHER" id="PTHR45453:SF1">
    <property type="entry name" value="PHOSPHATE REGULON SENSOR PROTEIN PHOR"/>
    <property type="match status" value="1"/>
</dbReference>
<evidence type="ECO:0000256" key="4">
    <source>
        <dbReference type="ARBA" id="ARBA00022679"/>
    </source>
</evidence>
<dbReference type="SUPFAM" id="SSF55874">
    <property type="entry name" value="ATPase domain of HSP90 chaperone/DNA topoisomerase II/histidine kinase"/>
    <property type="match status" value="1"/>
</dbReference>
<evidence type="ECO:0000256" key="5">
    <source>
        <dbReference type="ARBA" id="ARBA00022777"/>
    </source>
</evidence>
<comment type="caution">
    <text evidence="8">The sequence shown here is derived from an EMBL/GenBank/DDBJ whole genome shotgun (WGS) entry which is preliminary data.</text>
</comment>
<dbReference type="PANTHER" id="PTHR45453">
    <property type="entry name" value="PHOSPHATE REGULON SENSOR PROTEIN PHOR"/>
    <property type="match status" value="1"/>
</dbReference>
<dbReference type="RefSeq" id="WP_078561578.1">
    <property type="nucleotide sequence ID" value="NZ_LOKQ01000250.1"/>
</dbReference>
<dbReference type="CDD" id="cd00075">
    <property type="entry name" value="HATPase"/>
    <property type="match status" value="1"/>
</dbReference>
<name>A0ABX3MEY7_9XANT</name>
<proteinExistence type="predicted"/>
<dbReference type="InterPro" id="IPR004358">
    <property type="entry name" value="Sig_transdc_His_kin-like_C"/>
</dbReference>
<dbReference type="Gene3D" id="3.30.565.10">
    <property type="entry name" value="Histidine kinase-like ATPase, C-terminal domain"/>
    <property type="match status" value="1"/>
</dbReference>
<evidence type="ECO:0000256" key="2">
    <source>
        <dbReference type="ARBA" id="ARBA00012438"/>
    </source>
</evidence>
<protein>
    <recommendedName>
        <fullName evidence="2">histidine kinase</fullName>
        <ecNumber evidence="2">2.7.13.3</ecNumber>
    </recommendedName>
</protein>
<keyword evidence="4" id="KW-0808">Transferase</keyword>
<dbReference type="InterPro" id="IPR003594">
    <property type="entry name" value="HATPase_dom"/>
</dbReference>
<dbReference type="InterPro" id="IPR036890">
    <property type="entry name" value="HATPase_C_sf"/>
</dbReference>
<dbReference type="InterPro" id="IPR050351">
    <property type="entry name" value="BphY/WalK/GraS-like"/>
</dbReference>
<dbReference type="SMART" id="SM00387">
    <property type="entry name" value="HATPase_c"/>
    <property type="match status" value="1"/>
</dbReference>
<evidence type="ECO:0000256" key="1">
    <source>
        <dbReference type="ARBA" id="ARBA00000085"/>
    </source>
</evidence>
<evidence type="ECO:0000256" key="3">
    <source>
        <dbReference type="ARBA" id="ARBA00022553"/>
    </source>
</evidence>
<dbReference type="Proteomes" id="UP000191089">
    <property type="component" value="Unassembled WGS sequence"/>
</dbReference>
<keyword evidence="9" id="KW-1185">Reference proteome</keyword>
<dbReference type="EC" id="2.7.13.3" evidence="2"/>
<dbReference type="EMBL" id="LOKQ01000250">
    <property type="protein sequence ID" value="OOX12961.1"/>
    <property type="molecule type" value="Genomic_DNA"/>
</dbReference>
<evidence type="ECO:0000256" key="6">
    <source>
        <dbReference type="ARBA" id="ARBA00023012"/>
    </source>
</evidence>
<accession>A0ABX3MEY7</accession>